<dbReference type="PANTHER" id="PTHR30136:SF24">
    <property type="entry name" value="HTH-TYPE TRANSCRIPTIONAL REPRESSOR ALLR"/>
    <property type="match status" value="1"/>
</dbReference>
<evidence type="ECO:0000313" key="6">
    <source>
        <dbReference type="EMBL" id="NLP83212.1"/>
    </source>
</evidence>
<evidence type="ECO:0000256" key="1">
    <source>
        <dbReference type="ARBA" id="ARBA00023015"/>
    </source>
</evidence>
<reference evidence="6 7" key="1">
    <citation type="submission" date="2020-04" db="EMBL/GenBank/DDBJ databases">
        <title>CFH 90308 Microbacterium sp.</title>
        <authorList>
            <person name="Nie G."/>
            <person name="Ming H."/>
            <person name="Xia T."/>
        </authorList>
    </citation>
    <scope>NUCLEOTIDE SEQUENCE [LARGE SCALE GENOMIC DNA]</scope>
    <source>
        <strain evidence="6 7">CFH 90308</strain>
    </source>
</reference>
<name>A0ABX1K9L9_9MICO</name>
<dbReference type="SMART" id="SM00346">
    <property type="entry name" value="HTH_ICLR"/>
    <property type="match status" value="1"/>
</dbReference>
<dbReference type="SUPFAM" id="SSF55781">
    <property type="entry name" value="GAF domain-like"/>
    <property type="match status" value="1"/>
</dbReference>
<accession>A0ABX1K9L9</accession>
<dbReference type="InterPro" id="IPR029016">
    <property type="entry name" value="GAF-like_dom_sf"/>
</dbReference>
<dbReference type="InterPro" id="IPR050707">
    <property type="entry name" value="HTH_MetabolicPath_Reg"/>
</dbReference>
<keyword evidence="1" id="KW-0805">Transcription regulation</keyword>
<dbReference type="Gene3D" id="3.30.450.40">
    <property type="match status" value="1"/>
</dbReference>
<dbReference type="InterPro" id="IPR036390">
    <property type="entry name" value="WH_DNA-bd_sf"/>
</dbReference>
<protein>
    <submittedName>
        <fullName evidence="6">IclR family transcriptional regulator</fullName>
    </submittedName>
</protein>
<keyword evidence="3" id="KW-0804">Transcription</keyword>
<comment type="caution">
    <text evidence="6">The sequence shown here is derived from an EMBL/GenBank/DDBJ whole genome shotgun (WGS) entry which is preliminary data.</text>
</comment>
<evidence type="ECO:0000256" key="2">
    <source>
        <dbReference type="ARBA" id="ARBA00023125"/>
    </source>
</evidence>
<evidence type="ECO:0000259" key="5">
    <source>
        <dbReference type="PROSITE" id="PS51078"/>
    </source>
</evidence>
<keyword evidence="7" id="KW-1185">Reference proteome</keyword>
<feature type="domain" description="HTH iclR-type" evidence="4">
    <location>
        <begin position="1"/>
        <end position="62"/>
    </location>
</feature>
<dbReference type="InterPro" id="IPR014757">
    <property type="entry name" value="Tscrpt_reg_IclR_C"/>
</dbReference>
<dbReference type="Gene3D" id="1.10.10.10">
    <property type="entry name" value="Winged helix-like DNA-binding domain superfamily/Winged helix DNA-binding domain"/>
    <property type="match status" value="1"/>
</dbReference>
<dbReference type="PROSITE" id="PS51077">
    <property type="entry name" value="HTH_ICLR"/>
    <property type="match status" value="1"/>
</dbReference>
<organism evidence="6 7">
    <name type="scientific">Microbacterium salsuginis</name>
    <dbReference type="NCBI Taxonomy" id="2722803"/>
    <lineage>
        <taxon>Bacteria</taxon>
        <taxon>Bacillati</taxon>
        <taxon>Actinomycetota</taxon>
        <taxon>Actinomycetes</taxon>
        <taxon>Micrococcales</taxon>
        <taxon>Microbacteriaceae</taxon>
        <taxon>Microbacterium</taxon>
    </lineage>
</organism>
<dbReference type="Pfam" id="PF01614">
    <property type="entry name" value="IclR_C"/>
    <property type="match status" value="1"/>
</dbReference>
<sequence>MSALTRVLRILDVFTVDTPFLTVSEIARRAGYPISSTHRMVQELAGNRLLEPVERNRYRLGNRLWELGSKTPGSLGLREIAQPFMAELHRRVGQHVQLAVLYGVDGLIVERISAQDAVVNAAVVGGRMPLPHTATGLVLLAHAPDSVVAEVLQVGLHPPSSRAIQSAAELDAALRSTRQHGFAVADGFIYPGSAGLAAPVRGPDGRVVAALGVVIPSDLATRDVLSRAIQQAARAVSRAYIRAYLPPGHPDARPGGPWRYLVNSSVLSMRYLERRPIEQHNSD</sequence>
<dbReference type="SUPFAM" id="SSF46785">
    <property type="entry name" value="Winged helix' DNA-binding domain"/>
    <property type="match status" value="1"/>
</dbReference>
<proteinExistence type="predicted"/>
<dbReference type="EMBL" id="JABACI010000001">
    <property type="protein sequence ID" value="NLP83212.1"/>
    <property type="molecule type" value="Genomic_DNA"/>
</dbReference>
<dbReference type="InterPro" id="IPR005471">
    <property type="entry name" value="Tscrpt_reg_IclR_N"/>
</dbReference>
<dbReference type="PANTHER" id="PTHR30136">
    <property type="entry name" value="HELIX-TURN-HELIX TRANSCRIPTIONAL REGULATOR, ICLR FAMILY"/>
    <property type="match status" value="1"/>
</dbReference>
<dbReference type="Proteomes" id="UP001429745">
    <property type="component" value="Unassembled WGS sequence"/>
</dbReference>
<evidence type="ECO:0000256" key="3">
    <source>
        <dbReference type="ARBA" id="ARBA00023163"/>
    </source>
</evidence>
<gene>
    <name evidence="6" type="ORF">HF576_05085</name>
</gene>
<dbReference type="Pfam" id="PF09339">
    <property type="entry name" value="HTH_IclR"/>
    <property type="match status" value="1"/>
</dbReference>
<dbReference type="RefSeq" id="WP_168911647.1">
    <property type="nucleotide sequence ID" value="NZ_JABACI010000001.1"/>
</dbReference>
<dbReference type="PROSITE" id="PS51078">
    <property type="entry name" value="ICLR_ED"/>
    <property type="match status" value="1"/>
</dbReference>
<evidence type="ECO:0000259" key="4">
    <source>
        <dbReference type="PROSITE" id="PS51077"/>
    </source>
</evidence>
<dbReference type="InterPro" id="IPR036388">
    <property type="entry name" value="WH-like_DNA-bd_sf"/>
</dbReference>
<feature type="domain" description="IclR-ED" evidence="5">
    <location>
        <begin position="63"/>
        <end position="242"/>
    </location>
</feature>
<evidence type="ECO:0000313" key="7">
    <source>
        <dbReference type="Proteomes" id="UP001429745"/>
    </source>
</evidence>
<keyword evidence="2" id="KW-0238">DNA-binding</keyword>